<evidence type="ECO:0000256" key="2">
    <source>
        <dbReference type="ARBA" id="ARBA00023125"/>
    </source>
</evidence>
<keyword evidence="1" id="KW-0805">Transcription regulation</keyword>
<evidence type="ECO:0000259" key="4">
    <source>
        <dbReference type="PROSITE" id="PS51118"/>
    </source>
</evidence>
<accession>A0A936ZDP9</accession>
<keyword evidence="3" id="KW-0804">Transcription</keyword>
<name>A0A936ZDP9_9HYPH</name>
<dbReference type="InterPro" id="IPR011991">
    <property type="entry name" value="ArsR-like_HTH"/>
</dbReference>
<dbReference type="RefSeq" id="WP_202062465.1">
    <property type="nucleotide sequence ID" value="NZ_JAEQMY010000030.1"/>
</dbReference>
<dbReference type="InterPro" id="IPR002577">
    <property type="entry name" value="HTH_HxlR"/>
</dbReference>
<proteinExistence type="predicted"/>
<dbReference type="GO" id="GO:0006355">
    <property type="term" value="P:regulation of DNA-templated transcription"/>
    <property type="evidence" value="ECO:0007669"/>
    <property type="project" value="UniProtKB-ARBA"/>
</dbReference>
<keyword evidence="6" id="KW-1185">Reference proteome</keyword>
<comment type="caution">
    <text evidence="5">The sequence shown here is derived from an EMBL/GenBank/DDBJ whole genome shotgun (WGS) entry which is preliminary data.</text>
</comment>
<dbReference type="EMBL" id="JAEQMY010000030">
    <property type="protein sequence ID" value="MBL0405940.1"/>
    <property type="molecule type" value="Genomic_DNA"/>
</dbReference>
<dbReference type="SUPFAM" id="SSF46785">
    <property type="entry name" value="Winged helix' DNA-binding domain"/>
    <property type="match status" value="1"/>
</dbReference>
<reference evidence="5" key="1">
    <citation type="submission" date="2021-01" db="EMBL/GenBank/DDBJ databases">
        <title>Microvirga sp.</title>
        <authorList>
            <person name="Kim M.K."/>
        </authorList>
    </citation>
    <scope>NUCLEOTIDE SEQUENCE</scope>
    <source>
        <strain evidence="5">5420S-16</strain>
    </source>
</reference>
<evidence type="ECO:0000313" key="6">
    <source>
        <dbReference type="Proteomes" id="UP000605848"/>
    </source>
</evidence>
<evidence type="ECO:0000256" key="1">
    <source>
        <dbReference type="ARBA" id="ARBA00023015"/>
    </source>
</evidence>
<protein>
    <submittedName>
        <fullName evidence="5">Helix-turn-helix transcriptional regulator</fullName>
    </submittedName>
</protein>
<dbReference type="Pfam" id="PF01638">
    <property type="entry name" value="HxlR"/>
    <property type="match status" value="1"/>
</dbReference>
<dbReference type="Proteomes" id="UP000605848">
    <property type="component" value="Unassembled WGS sequence"/>
</dbReference>
<dbReference type="CDD" id="cd00090">
    <property type="entry name" value="HTH_ARSR"/>
    <property type="match status" value="1"/>
</dbReference>
<dbReference type="PANTHER" id="PTHR33204">
    <property type="entry name" value="TRANSCRIPTIONAL REGULATOR, MARR FAMILY"/>
    <property type="match status" value="1"/>
</dbReference>
<dbReference type="GO" id="GO:0003677">
    <property type="term" value="F:DNA binding"/>
    <property type="evidence" value="ECO:0007669"/>
    <property type="project" value="UniProtKB-KW"/>
</dbReference>
<dbReference type="Gene3D" id="1.10.10.10">
    <property type="entry name" value="Winged helix-like DNA-binding domain superfamily/Winged helix DNA-binding domain"/>
    <property type="match status" value="1"/>
</dbReference>
<sequence length="115" mass="12773">MTKLPIPGKPVRGSQSGAPIMALFDLLGRRWAMGILWTLCKDGPCTFRELQERCGSISPTVLNTRLKELRQAGLVEHSGEGYRAKPKGIELYELLVPLGAWSKEWARMIGPEPNV</sequence>
<evidence type="ECO:0000313" key="5">
    <source>
        <dbReference type="EMBL" id="MBL0405940.1"/>
    </source>
</evidence>
<feature type="domain" description="HTH hxlR-type" evidence="4">
    <location>
        <begin position="18"/>
        <end position="110"/>
    </location>
</feature>
<gene>
    <name evidence="5" type="ORF">JKG68_18430</name>
</gene>
<keyword evidence="2" id="KW-0238">DNA-binding</keyword>
<organism evidence="5 6">
    <name type="scientific">Microvirga aerilata</name>
    <dbReference type="NCBI Taxonomy" id="670292"/>
    <lineage>
        <taxon>Bacteria</taxon>
        <taxon>Pseudomonadati</taxon>
        <taxon>Pseudomonadota</taxon>
        <taxon>Alphaproteobacteria</taxon>
        <taxon>Hyphomicrobiales</taxon>
        <taxon>Methylobacteriaceae</taxon>
        <taxon>Microvirga</taxon>
    </lineage>
</organism>
<dbReference type="InterPro" id="IPR036390">
    <property type="entry name" value="WH_DNA-bd_sf"/>
</dbReference>
<dbReference type="InterPro" id="IPR036388">
    <property type="entry name" value="WH-like_DNA-bd_sf"/>
</dbReference>
<evidence type="ECO:0000256" key="3">
    <source>
        <dbReference type="ARBA" id="ARBA00023163"/>
    </source>
</evidence>
<dbReference type="PANTHER" id="PTHR33204:SF37">
    <property type="entry name" value="HTH-TYPE TRANSCRIPTIONAL REGULATOR YODB"/>
    <property type="match status" value="1"/>
</dbReference>
<dbReference type="AlphaFoldDB" id="A0A936ZDP9"/>
<dbReference type="PROSITE" id="PS51118">
    <property type="entry name" value="HTH_HXLR"/>
    <property type="match status" value="1"/>
</dbReference>